<dbReference type="AlphaFoldDB" id="A0AA39EVF8"/>
<keyword evidence="2" id="KW-1185">Reference proteome</keyword>
<accession>A0AA39EVF8</accession>
<gene>
    <name evidence="1" type="ORF">PV328_011273</name>
</gene>
<reference evidence="1" key="1">
    <citation type="journal article" date="2023" name="bioRxiv">
        <title>Scaffold-level genome assemblies of two parasitoid biocontrol wasps reveal the parthenogenesis mechanism and an associated novel virus.</title>
        <authorList>
            <person name="Inwood S."/>
            <person name="Skelly J."/>
            <person name="Guhlin J."/>
            <person name="Harrop T."/>
            <person name="Goldson S."/>
            <person name="Dearden P."/>
        </authorList>
    </citation>
    <scope>NUCLEOTIDE SEQUENCE</scope>
    <source>
        <strain evidence="1">Irish</strain>
        <tissue evidence="1">Whole body</tissue>
    </source>
</reference>
<dbReference type="Proteomes" id="UP001168990">
    <property type="component" value="Unassembled WGS sequence"/>
</dbReference>
<reference evidence="1" key="2">
    <citation type="submission" date="2023-03" db="EMBL/GenBank/DDBJ databases">
        <authorList>
            <person name="Inwood S.N."/>
            <person name="Skelly J.G."/>
            <person name="Guhlin J."/>
            <person name="Harrop T.W.R."/>
            <person name="Goldson S.G."/>
            <person name="Dearden P.K."/>
        </authorList>
    </citation>
    <scope>NUCLEOTIDE SEQUENCE</scope>
    <source>
        <strain evidence="1">Irish</strain>
        <tissue evidence="1">Whole body</tissue>
    </source>
</reference>
<evidence type="ECO:0000313" key="2">
    <source>
        <dbReference type="Proteomes" id="UP001168990"/>
    </source>
</evidence>
<protein>
    <submittedName>
        <fullName evidence="1">Uncharacterized protein</fullName>
    </submittedName>
</protein>
<name>A0AA39EVF8_9HYME</name>
<proteinExistence type="predicted"/>
<evidence type="ECO:0000313" key="1">
    <source>
        <dbReference type="EMBL" id="KAK0157544.1"/>
    </source>
</evidence>
<sequence>MSLLCCQRRRSFFISGLLSWNTIAVQQNPTTHSESSPLLRVAYFFKLHNSFKAFKFNRQTTMTPRIKNVELCLVNVCDVCRLIGIIEKDKPVWEFLVERYKRI</sequence>
<organism evidence="1 2">
    <name type="scientific">Microctonus aethiopoides</name>
    <dbReference type="NCBI Taxonomy" id="144406"/>
    <lineage>
        <taxon>Eukaryota</taxon>
        <taxon>Metazoa</taxon>
        <taxon>Ecdysozoa</taxon>
        <taxon>Arthropoda</taxon>
        <taxon>Hexapoda</taxon>
        <taxon>Insecta</taxon>
        <taxon>Pterygota</taxon>
        <taxon>Neoptera</taxon>
        <taxon>Endopterygota</taxon>
        <taxon>Hymenoptera</taxon>
        <taxon>Apocrita</taxon>
        <taxon>Ichneumonoidea</taxon>
        <taxon>Braconidae</taxon>
        <taxon>Euphorinae</taxon>
        <taxon>Microctonus</taxon>
    </lineage>
</organism>
<dbReference type="EMBL" id="JAQQBS010001425">
    <property type="protein sequence ID" value="KAK0157544.1"/>
    <property type="molecule type" value="Genomic_DNA"/>
</dbReference>
<comment type="caution">
    <text evidence="1">The sequence shown here is derived from an EMBL/GenBank/DDBJ whole genome shotgun (WGS) entry which is preliminary data.</text>
</comment>